<evidence type="ECO:0000313" key="3">
    <source>
        <dbReference type="Proteomes" id="UP001060919"/>
    </source>
</evidence>
<dbReference type="InterPro" id="IPR015943">
    <property type="entry name" value="WD40/YVTN_repeat-like_dom_sf"/>
</dbReference>
<keyword evidence="3" id="KW-1185">Reference proteome</keyword>
<feature type="domain" description="Secretion system C-terminal sorting" evidence="1">
    <location>
        <begin position="419"/>
        <end position="484"/>
    </location>
</feature>
<dbReference type="NCBIfam" id="TIGR04183">
    <property type="entry name" value="Por_Secre_tail"/>
    <property type="match status" value="1"/>
</dbReference>
<gene>
    <name evidence="2" type="ORF">AsAng_0014480</name>
</gene>
<dbReference type="Pfam" id="PF18962">
    <property type="entry name" value="Por_Secre_tail"/>
    <property type="match status" value="1"/>
</dbReference>
<evidence type="ECO:0000259" key="1">
    <source>
        <dbReference type="Pfam" id="PF18962"/>
    </source>
</evidence>
<dbReference type="Gene3D" id="2.130.10.10">
    <property type="entry name" value="YVTN repeat-like/Quinoprotein amine dehydrogenase"/>
    <property type="match status" value="1"/>
</dbReference>
<dbReference type="SUPFAM" id="SSF50998">
    <property type="entry name" value="Quinoprotein alcohol dehydrogenase-like"/>
    <property type="match status" value="1"/>
</dbReference>
<sequence>MLNRNSELLTKLKNMKKLTLLSTFLLCTSILFGQATQVMDIHTGSGDSYPFGFMEYNNELYFTAYPNGLSMQAELWKTNGTNTVSVLTPNNNLIPMILANYNGKLYFSYGNQNNGSREGLWEYDGVNAPTLILNSNPNGGDVGKHFVEFNGKLYFRGIDSIHGSELWQYDGTNPPTMVADLNAGTAGAIIANLTVFQNKLFFSAKTATNTDVLMMYDGVNTPTVVANDLKSSGFTYNGPMPILNGKLYFIAYTISGDPTSSTIFEYDGVNPATSVVSNVGANQPVYATNLYAERFGTLYFFIVNNGGGSHVCWEYDGTNPAGPASNPSLIASTMYNNEAYYFSYDATYGTELWKTDGVNAIRLTDINPMGSVESEEKPFIYQNKLYFDARDGTTGQELWVYDPSVLNSINKQKDLSVQIHPNPAQNQVQIEVNTTISGIEVYDVLGKKVLEQSTSLNKLDVSNLSNGIYWLHIHTDKYTEIKEFVKI</sequence>
<dbReference type="AlphaFoldDB" id="A0A915YCV2"/>
<proteinExistence type="predicted"/>
<protein>
    <submittedName>
        <fullName evidence="2">T9SS type A sorting domain-containing protein</fullName>
    </submittedName>
</protein>
<dbReference type="InterPro" id="IPR011047">
    <property type="entry name" value="Quinoprotein_ADH-like_sf"/>
</dbReference>
<dbReference type="Proteomes" id="UP001060919">
    <property type="component" value="Chromosome"/>
</dbReference>
<dbReference type="EMBL" id="AP026867">
    <property type="protein sequence ID" value="BDS10739.1"/>
    <property type="molecule type" value="Genomic_DNA"/>
</dbReference>
<organism evidence="2 3">
    <name type="scientific">Aureispira anguillae</name>
    <dbReference type="NCBI Taxonomy" id="2864201"/>
    <lineage>
        <taxon>Bacteria</taxon>
        <taxon>Pseudomonadati</taxon>
        <taxon>Bacteroidota</taxon>
        <taxon>Saprospiria</taxon>
        <taxon>Saprospirales</taxon>
        <taxon>Saprospiraceae</taxon>
        <taxon>Aureispira</taxon>
    </lineage>
</organism>
<evidence type="ECO:0000313" key="2">
    <source>
        <dbReference type="EMBL" id="BDS10739.1"/>
    </source>
</evidence>
<dbReference type="KEGG" id="aup:AsAng_0014480"/>
<name>A0A915YCV2_9BACT</name>
<dbReference type="InterPro" id="IPR026444">
    <property type="entry name" value="Secre_tail"/>
</dbReference>
<reference evidence="2" key="1">
    <citation type="submission" date="2022-09" db="EMBL/GenBank/DDBJ databases">
        <title>Aureispira anguillicida sp. nov., isolated from Leptocephalus of Japanese eel Anguilla japonica.</title>
        <authorList>
            <person name="Yuasa K."/>
            <person name="Mekata T."/>
            <person name="Ikunari K."/>
        </authorList>
    </citation>
    <scope>NUCLEOTIDE SEQUENCE</scope>
    <source>
        <strain evidence="2">EL160426</strain>
    </source>
</reference>
<accession>A0A915YCV2</accession>